<organism evidence="3 4">
    <name type="scientific">Ornithorhynchus anatinus</name>
    <name type="common">Duckbill platypus</name>
    <dbReference type="NCBI Taxonomy" id="9258"/>
    <lineage>
        <taxon>Eukaryota</taxon>
        <taxon>Metazoa</taxon>
        <taxon>Chordata</taxon>
        <taxon>Craniata</taxon>
        <taxon>Vertebrata</taxon>
        <taxon>Euteleostomi</taxon>
        <taxon>Mammalia</taxon>
        <taxon>Monotremata</taxon>
        <taxon>Ornithorhynchidae</taxon>
        <taxon>Ornithorhynchus</taxon>
    </lineage>
</organism>
<accession>F7C2U6</accession>
<dbReference type="PANTHER" id="PTHR32094:SF5">
    <property type="entry name" value="FANCONI ANEMIA GROUP E PROTEIN"/>
    <property type="match status" value="1"/>
</dbReference>
<reference evidence="3 4" key="1">
    <citation type="journal article" date="2008" name="Nature">
        <title>Genome analysis of the platypus reveals unique signatures of evolution.</title>
        <authorList>
            <person name="Warren W.C."/>
            <person name="Hillier L.W."/>
            <person name="Marshall Graves J.A."/>
            <person name="Birney E."/>
            <person name="Ponting C.P."/>
            <person name="Grutzner F."/>
            <person name="Belov K."/>
            <person name="Miller W."/>
            <person name="Clarke L."/>
            <person name="Chinwalla A.T."/>
            <person name="Yang S.P."/>
            <person name="Heger A."/>
            <person name="Locke D.P."/>
            <person name="Miethke P."/>
            <person name="Waters P.D."/>
            <person name="Veyrunes F."/>
            <person name="Fulton L."/>
            <person name="Fulton B."/>
            <person name="Graves T."/>
            <person name="Wallis J."/>
            <person name="Puente X.S."/>
            <person name="Lopez-Otin C."/>
            <person name="Ordonez G.R."/>
            <person name="Eichler E.E."/>
            <person name="Chen L."/>
            <person name="Cheng Z."/>
            <person name="Deakin J.E."/>
            <person name="Alsop A."/>
            <person name="Thompson K."/>
            <person name="Kirby P."/>
            <person name="Papenfuss A.T."/>
            <person name="Wakefield M.J."/>
            <person name="Olender T."/>
            <person name="Lancet D."/>
            <person name="Huttley G.A."/>
            <person name="Smit A.F."/>
            <person name="Pask A."/>
            <person name="Temple-Smith P."/>
            <person name="Batzer M.A."/>
            <person name="Walker J.A."/>
            <person name="Konkel M.K."/>
            <person name="Harris R.S."/>
            <person name="Whittington C.M."/>
            <person name="Wong E.S."/>
            <person name="Gemmell N.J."/>
            <person name="Buschiazzo E."/>
            <person name="Vargas Jentzsch I.M."/>
            <person name="Merkel A."/>
            <person name="Schmitz J."/>
            <person name="Zemann A."/>
            <person name="Churakov G."/>
            <person name="Kriegs J.O."/>
            <person name="Brosius J."/>
            <person name="Murchison E.P."/>
            <person name="Sachidanandam R."/>
            <person name="Smith C."/>
            <person name="Hannon G.J."/>
            <person name="Tsend-Ayush E."/>
            <person name="McMillan D."/>
            <person name="Attenborough R."/>
            <person name="Rens W."/>
            <person name="Ferguson-Smith M."/>
            <person name="Lefevre C.M."/>
            <person name="Sharp J.A."/>
            <person name="Nicholas K.R."/>
            <person name="Ray D.A."/>
            <person name="Kube M."/>
            <person name="Reinhardt R."/>
            <person name="Pringle T.H."/>
            <person name="Taylor J."/>
            <person name="Jones R.C."/>
            <person name="Nixon B."/>
            <person name="Dacheux J.L."/>
            <person name="Niwa H."/>
            <person name="Sekita Y."/>
            <person name="Huang X."/>
            <person name="Stark A."/>
            <person name="Kheradpour P."/>
            <person name="Kellis M."/>
            <person name="Flicek P."/>
            <person name="Chen Y."/>
            <person name="Webber C."/>
            <person name="Hardison R."/>
            <person name="Nelson J."/>
            <person name="Hallsworth-Pepin K."/>
            <person name="Delehaunty K."/>
            <person name="Markovic C."/>
            <person name="Minx P."/>
            <person name="Feng Y."/>
            <person name="Kremitzki C."/>
            <person name="Mitreva M."/>
            <person name="Glasscock J."/>
            <person name="Wylie T."/>
            <person name="Wohldmann P."/>
            <person name="Thiru P."/>
            <person name="Nhan M.N."/>
            <person name="Pohl C.S."/>
            <person name="Smith S.M."/>
            <person name="Hou S."/>
            <person name="Nefedov M."/>
            <person name="de Jong P.J."/>
            <person name="Renfree M.B."/>
            <person name="Mardis E.R."/>
            <person name="Wilson R.K."/>
        </authorList>
    </citation>
    <scope>NUCLEOTIDE SEQUENCE [LARGE SCALE GENOMIC DNA]</scope>
    <source>
        <strain evidence="3 4">Glennie</strain>
    </source>
</reference>
<proteinExistence type="predicted"/>
<evidence type="ECO:0000256" key="1">
    <source>
        <dbReference type="SAM" id="MobiDB-lite"/>
    </source>
</evidence>
<feature type="domain" description="Fanconi Anaemia group E protein C-terminal" evidence="2">
    <location>
        <begin position="209"/>
        <end position="444"/>
    </location>
</feature>
<dbReference type="Ensembl" id="ENSOANT00000022960.2">
    <property type="protein sequence ID" value="ENSOANP00000022956.2"/>
    <property type="gene ID" value="ENSOANG00000049643.1"/>
</dbReference>
<evidence type="ECO:0000313" key="4">
    <source>
        <dbReference type="Proteomes" id="UP000002279"/>
    </source>
</evidence>
<dbReference type="eggNOG" id="ENOG502QQV6">
    <property type="taxonomic scope" value="Eukaryota"/>
</dbReference>
<keyword evidence="4" id="KW-1185">Reference proteome</keyword>
<dbReference type="Pfam" id="PF11510">
    <property type="entry name" value="FA_FANCE"/>
    <property type="match status" value="1"/>
</dbReference>
<dbReference type="GO" id="GO:0043240">
    <property type="term" value="C:Fanconi anaemia nuclear complex"/>
    <property type="evidence" value="ECO:0007669"/>
    <property type="project" value="InterPro"/>
</dbReference>
<evidence type="ECO:0000259" key="2">
    <source>
        <dbReference type="Pfam" id="PF11510"/>
    </source>
</evidence>
<dbReference type="GeneTree" id="ENSGT00390000000705"/>
<sequence length="459" mass="49367">MAEREREREREREGGRSGVLGRVGWAREVLGSGPGSGPGRALGAVRRWGLRPLLEALGRPHPAAPDPPQPSLTQNPLLLQLPPLCQGNLLALLLATRPALPTPAVRSLLQLARHPSASGPWLRALEELLGRELGEAEEGGSLLSAECREQLRDLCRRLRGPGRGLGPNDAEVPGTGESKDSISLGTVDEEACFRQGETPDLPQDIKALVAQLLEVEWEGPPGSGPTDLQLLSRCSPRQLEAVCEQLRLCQLPDTGIFQLSSWLLGLAPDLSSGSATVLAQHLFLDKILSLTAPASRVLTAALSAFFTKYPHAIGLGLFRPLLLSPATGPLQTGLLCQLMEKTLEPEQLILMLSLTLDLPWTEATFPLLQSLLGQQLVLPPETLDQLLGQLCCQAPVFASSMAFSRLMLTILSQYRSHITETQKLSLAAGLQLNTTFLRKTLLTVLGCPLTSSEAPLPAP</sequence>
<dbReference type="PANTHER" id="PTHR32094">
    <property type="entry name" value="FANCONI ANEMIA GROUP E PROTEIN"/>
    <property type="match status" value="1"/>
</dbReference>
<dbReference type="Bgee" id="ENSOANG00000049643">
    <property type="expression patterns" value="Expressed in testis and 7 other cell types or tissues"/>
</dbReference>
<dbReference type="Gene3D" id="1.25.40.480">
    <property type="match status" value="1"/>
</dbReference>
<gene>
    <name evidence="3" type="primary">FANCE</name>
</gene>
<dbReference type="Proteomes" id="UP000002279">
    <property type="component" value="Chromosome 7"/>
</dbReference>
<dbReference type="GO" id="GO:0036297">
    <property type="term" value="P:interstrand cross-link repair"/>
    <property type="evidence" value="ECO:0007669"/>
    <property type="project" value="InterPro"/>
</dbReference>
<reference evidence="3" key="2">
    <citation type="submission" date="2025-08" db="UniProtKB">
        <authorList>
            <consortium name="Ensembl"/>
        </authorList>
    </citation>
    <scope>IDENTIFICATION</scope>
    <source>
        <strain evidence="3">Glennie</strain>
    </source>
</reference>
<dbReference type="STRING" id="9258.ENSOANP00000022956"/>
<protein>
    <recommendedName>
        <fullName evidence="2">Fanconi Anaemia group E protein C-terminal domain-containing protein</fullName>
    </recommendedName>
</protein>
<dbReference type="InterPro" id="IPR021025">
    <property type="entry name" value="Fanconi_anaemia_gr_E_prot_C"/>
</dbReference>
<dbReference type="HOGENOM" id="CLU_037283_0_0_1"/>
<dbReference type="AlphaFoldDB" id="F7C2U6"/>
<evidence type="ECO:0000313" key="3">
    <source>
        <dbReference type="Ensembl" id="ENSOANP00000022956.2"/>
    </source>
</evidence>
<feature type="region of interest" description="Disordered" evidence="1">
    <location>
        <begin position="162"/>
        <end position="181"/>
    </location>
</feature>
<name>F7C2U6_ORNAN</name>
<reference evidence="3" key="3">
    <citation type="submission" date="2025-09" db="UniProtKB">
        <authorList>
            <consortium name="Ensembl"/>
        </authorList>
    </citation>
    <scope>IDENTIFICATION</scope>
    <source>
        <strain evidence="3">Glennie</strain>
    </source>
</reference>
<dbReference type="InterPro" id="IPR039685">
    <property type="entry name" value="FANCE"/>
</dbReference>